<keyword evidence="3" id="KW-1185">Reference proteome</keyword>
<sequence>MMIPAGALVTEDVTSCGCLPVGERSQQHRRAPREERDFLQPKRLPTEGSDTSSPAPSCTVRCSRRSCPHSTSLREDWEGCSANTQPTIDEGYRLVVSKAVRRRARAMWSAARPVNPAFIGTMFRPPAPGGACRGSQRLSFAAALPSRPGIAVVRVRHNGNIADTDATTRDCLEEFLAITERSGIQGTNLAAITGSLQSFLDGVASFQGDQAERVAYEGGDAAGSGQSHHKQDHPTAGACRQADPVK</sequence>
<evidence type="ECO:0000256" key="1">
    <source>
        <dbReference type="SAM" id="MobiDB-lite"/>
    </source>
</evidence>
<protein>
    <submittedName>
        <fullName evidence="2">Uncharacterized protein</fullName>
    </submittedName>
</protein>
<feature type="region of interest" description="Disordered" evidence="1">
    <location>
        <begin position="24"/>
        <end position="58"/>
    </location>
</feature>
<reference evidence="2" key="2">
    <citation type="submission" date="2021-09" db="EMBL/GenBank/DDBJ databases">
        <authorList>
            <person name="Jia N."/>
            <person name="Wang J."/>
            <person name="Shi W."/>
            <person name="Du L."/>
            <person name="Sun Y."/>
            <person name="Zhan W."/>
            <person name="Jiang J."/>
            <person name="Wang Q."/>
            <person name="Zhang B."/>
            <person name="Ji P."/>
            <person name="Sakyi L.B."/>
            <person name="Cui X."/>
            <person name="Yuan T."/>
            <person name="Jiang B."/>
            <person name="Yang W."/>
            <person name="Lam T.T.-Y."/>
            <person name="Chang Q."/>
            <person name="Ding S."/>
            <person name="Wang X."/>
            <person name="Zhu J."/>
            <person name="Ruan X."/>
            <person name="Zhao L."/>
            <person name="Wei J."/>
            <person name="Que T."/>
            <person name="Du C."/>
            <person name="Cheng J."/>
            <person name="Dai P."/>
            <person name="Han X."/>
            <person name="Huang E."/>
            <person name="Gao Y."/>
            <person name="Liu J."/>
            <person name="Shao H."/>
            <person name="Ye R."/>
            <person name="Li L."/>
            <person name="Wei W."/>
            <person name="Wang X."/>
            <person name="Wang C."/>
            <person name="Huo Q."/>
            <person name="Li W."/>
            <person name="Guo W."/>
            <person name="Chen H."/>
            <person name="Chen S."/>
            <person name="Zhou L."/>
            <person name="Zhou L."/>
            <person name="Ni X."/>
            <person name="Tian J."/>
            <person name="Zhou Y."/>
            <person name="Sheng Y."/>
            <person name="Liu T."/>
            <person name="Pan Y."/>
            <person name="Xia L."/>
            <person name="Li J."/>
            <person name="Zhao F."/>
            <person name="Cao W."/>
        </authorList>
    </citation>
    <scope>NUCLEOTIDE SEQUENCE</scope>
    <source>
        <strain evidence="2">Rsan-2018</strain>
        <tissue evidence="2">Larvae</tissue>
    </source>
</reference>
<evidence type="ECO:0000313" key="3">
    <source>
        <dbReference type="Proteomes" id="UP000821837"/>
    </source>
</evidence>
<comment type="caution">
    <text evidence="2">The sequence shown here is derived from an EMBL/GenBank/DDBJ whole genome shotgun (WGS) entry which is preliminary data.</text>
</comment>
<gene>
    <name evidence="2" type="ORF">HPB52_009664</name>
</gene>
<accession>A0A9D4PK93</accession>
<feature type="region of interest" description="Disordered" evidence="1">
    <location>
        <begin position="214"/>
        <end position="246"/>
    </location>
</feature>
<name>A0A9D4PK93_RHISA</name>
<evidence type="ECO:0000313" key="2">
    <source>
        <dbReference type="EMBL" id="KAH7943640.1"/>
    </source>
</evidence>
<dbReference type="Proteomes" id="UP000821837">
    <property type="component" value="Unassembled WGS sequence"/>
</dbReference>
<reference evidence="2" key="1">
    <citation type="journal article" date="2020" name="Cell">
        <title>Large-Scale Comparative Analyses of Tick Genomes Elucidate Their Genetic Diversity and Vector Capacities.</title>
        <authorList>
            <consortium name="Tick Genome and Microbiome Consortium (TIGMIC)"/>
            <person name="Jia N."/>
            <person name="Wang J."/>
            <person name="Shi W."/>
            <person name="Du L."/>
            <person name="Sun Y."/>
            <person name="Zhan W."/>
            <person name="Jiang J.F."/>
            <person name="Wang Q."/>
            <person name="Zhang B."/>
            <person name="Ji P."/>
            <person name="Bell-Sakyi L."/>
            <person name="Cui X.M."/>
            <person name="Yuan T.T."/>
            <person name="Jiang B.G."/>
            <person name="Yang W.F."/>
            <person name="Lam T.T."/>
            <person name="Chang Q.C."/>
            <person name="Ding S.J."/>
            <person name="Wang X.J."/>
            <person name="Zhu J.G."/>
            <person name="Ruan X.D."/>
            <person name="Zhao L."/>
            <person name="Wei J.T."/>
            <person name="Ye R.Z."/>
            <person name="Que T.C."/>
            <person name="Du C.H."/>
            <person name="Zhou Y.H."/>
            <person name="Cheng J.X."/>
            <person name="Dai P.F."/>
            <person name="Guo W.B."/>
            <person name="Han X.H."/>
            <person name="Huang E.J."/>
            <person name="Li L.F."/>
            <person name="Wei W."/>
            <person name="Gao Y.C."/>
            <person name="Liu J.Z."/>
            <person name="Shao H.Z."/>
            <person name="Wang X."/>
            <person name="Wang C.C."/>
            <person name="Yang T.C."/>
            <person name="Huo Q.B."/>
            <person name="Li W."/>
            <person name="Chen H.Y."/>
            <person name="Chen S.E."/>
            <person name="Zhou L.G."/>
            <person name="Ni X.B."/>
            <person name="Tian J.H."/>
            <person name="Sheng Y."/>
            <person name="Liu T."/>
            <person name="Pan Y.S."/>
            <person name="Xia L.Y."/>
            <person name="Li J."/>
            <person name="Zhao F."/>
            <person name="Cao W.C."/>
        </authorList>
    </citation>
    <scope>NUCLEOTIDE SEQUENCE</scope>
    <source>
        <strain evidence="2">Rsan-2018</strain>
    </source>
</reference>
<dbReference type="EMBL" id="JABSTV010001253">
    <property type="protein sequence ID" value="KAH7943640.1"/>
    <property type="molecule type" value="Genomic_DNA"/>
</dbReference>
<organism evidence="2 3">
    <name type="scientific">Rhipicephalus sanguineus</name>
    <name type="common">Brown dog tick</name>
    <name type="synonym">Ixodes sanguineus</name>
    <dbReference type="NCBI Taxonomy" id="34632"/>
    <lineage>
        <taxon>Eukaryota</taxon>
        <taxon>Metazoa</taxon>
        <taxon>Ecdysozoa</taxon>
        <taxon>Arthropoda</taxon>
        <taxon>Chelicerata</taxon>
        <taxon>Arachnida</taxon>
        <taxon>Acari</taxon>
        <taxon>Parasitiformes</taxon>
        <taxon>Ixodida</taxon>
        <taxon>Ixodoidea</taxon>
        <taxon>Ixodidae</taxon>
        <taxon>Rhipicephalinae</taxon>
        <taxon>Rhipicephalus</taxon>
        <taxon>Rhipicephalus</taxon>
    </lineage>
</organism>
<proteinExistence type="predicted"/>
<dbReference type="AlphaFoldDB" id="A0A9D4PK93"/>